<reference evidence="1 2" key="1">
    <citation type="submission" date="2024-09" db="EMBL/GenBank/DDBJ databases">
        <authorList>
            <person name="Sun Q."/>
            <person name="Mori K."/>
        </authorList>
    </citation>
    <scope>NUCLEOTIDE SEQUENCE [LARGE SCALE GENOMIC DNA]</scope>
    <source>
        <strain evidence="1 2">KCTC 23076</strain>
    </source>
</reference>
<accession>A0ABV6RMV8</accession>
<comment type="caution">
    <text evidence="1">The sequence shown here is derived from an EMBL/GenBank/DDBJ whole genome shotgun (WGS) entry which is preliminary data.</text>
</comment>
<dbReference type="RefSeq" id="WP_386668062.1">
    <property type="nucleotide sequence ID" value="NZ_JBHLTG010000002.1"/>
</dbReference>
<sequence>MERLGATIYIEAGIAVTGEQPEFTFTLQKRTNPTPRDLRMQAEAKLDAVRAVLDGQPDSDLAAELRAVLDG</sequence>
<evidence type="ECO:0000313" key="1">
    <source>
        <dbReference type="EMBL" id="MFC0678319.1"/>
    </source>
</evidence>
<protein>
    <submittedName>
        <fullName evidence="1">Uncharacterized protein</fullName>
    </submittedName>
</protein>
<dbReference type="EMBL" id="JBHLTG010000002">
    <property type="protein sequence ID" value="MFC0678319.1"/>
    <property type="molecule type" value="Genomic_DNA"/>
</dbReference>
<name>A0ABV6RMV8_9GAMM</name>
<evidence type="ECO:0000313" key="2">
    <source>
        <dbReference type="Proteomes" id="UP001589896"/>
    </source>
</evidence>
<organism evidence="1 2">
    <name type="scientific">Lysobacter korlensis</name>
    <dbReference type="NCBI Taxonomy" id="553636"/>
    <lineage>
        <taxon>Bacteria</taxon>
        <taxon>Pseudomonadati</taxon>
        <taxon>Pseudomonadota</taxon>
        <taxon>Gammaproteobacteria</taxon>
        <taxon>Lysobacterales</taxon>
        <taxon>Lysobacteraceae</taxon>
        <taxon>Lysobacter</taxon>
    </lineage>
</organism>
<proteinExistence type="predicted"/>
<gene>
    <name evidence="1" type="ORF">ACFFGH_10750</name>
</gene>
<keyword evidence="2" id="KW-1185">Reference proteome</keyword>
<dbReference type="Proteomes" id="UP001589896">
    <property type="component" value="Unassembled WGS sequence"/>
</dbReference>